<dbReference type="Proteomes" id="UP000316609">
    <property type="component" value="Unassembled WGS sequence"/>
</dbReference>
<comment type="caution">
    <text evidence="1">The sequence shown here is derived from an EMBL/GenBank/DDBJ whole genome shotgun (WGS) entry which is preliminary data.</text>
</comment>
<dbReference type="EMBL" id="VBOY01000075">
    <property type="protein sequence ID" value="TMQ65108.1"/>
    <property type="molecule type" value="Genomic_DNA"/>
</dbReference>
<evidence type="ECO:0000313" key="1">
    <source>
        <dbReference type="EMBL" id="TMQ65108.1"/>
    </source>
</evidence>
<evidence type="ECO:0008006" key="3">
    <source>
        <dbReference type="Google" id="ProtNLM"/>
    </source>
</evidence>
<evidence type="ECO:0000313" key="2">
    <source>
        <dbReference type="Proteomes" id="UP000316609"/>
    </source>
</evidence>
<reference evidence="1 2" key="1">
    <citation type="journal article" date="2019" name="Nat. Microbiol.">
        <title>Mediterranean grassland soil C-N compound turnover is dependent on rainfall and depth, and is mediated by genomically divergent microorganisms.</title>
        <authorList>
            <person name="Diamond S."/>
            <person name="Andeer P.F."/>
            <person name="Li Z."/>
            <person name="Crits-Christoph A."/>
            <person name="Burstein D."/>
            <person name="Anantharaman K."/>
            <person name="Lane K.R."/>
            <person name="Thomas B.C."/>
            <person name="Pan C."/>
            <person name="Northen T.R."/>
            <person name="Banfield J.F."/>
        </authorList>
    </citation>
    <scope>NUCLEOTIDE SEQUENCE [LARGE SCALE GENOMIC DNA]</scope>
    <source>
        <strain evidence="1">WS_8</strain>
    </source>
</reference>
<accession>A0A538TNA5</accession>
<organism evidence="1 2">
    <name type="scientific">Eiseniibacteriota bacterium</name>
    <dbReference type="NCBI Taxonomy" id="2212470"/>
    <lineage>
        <taxon>Bacteria</taxon>
        <taxon>Candidatus Eiseniibacteriota</taxon>
    </lineage>
</organism>
<protein>
    <recommendedName>
        <fullName evidence="3">RnfC Barrel sandwich hybrid domain-containing protein</fullName>
    </recommendedName>
</protein>
<dbReference type="AlphaFoldDB" id="A0A538TNA5"/>
<gene>
    <name evidence="1" type="ORF">E6K78_08265</name>
</gene>
<proteinExistence type="predicted"/>
<sequence length="374" mass="39859">MAHAYTPGLRVSELVRVRRERRLPLKGEVKVKAGEPVEPASVVACTELPGNVQTLNLAAKLSLDPARVPESLTRPIGSRVHRGDVIAQGRSLFGLLSQRAHAPADGTLESVSAITGQMILREPPIPVEIHAYMRGVIAEVLPGEGAVVETEAAFMQGIFGIGGETFGPLSVATRSPDEELTPDRLGEAHRGRVIVGGCYASHATLMRARELGVAAVVVGGFDDHDLRQLLGRDLGVAITGSEELGLTLVLTEGFGRIPMAERTWRLLASHDGEQASVSGATQIRAGVLRPEVLVPHARRPAVAASAAAHPGLELGSLLRVIREPFFGRIGHVIELPPELQSLETEAQVRVACVEFCDDGSRAMVPRANVELIEV</sequence>
<name>A0A538TNA5_UNCEI</name>